<reference evidence="2 4" key="2">
    <citation type="journal article" date="2013" name="Nature">
        <title>Insights into bilaterian evolution from three spiralian genomes.</title>
        <authorList>
            <person name="Simakov O."/>
            <person name="Marletaz F."/>
            <person name="Cho S.J."/>
            <person name="Edsinger-Gonzales E."/>
            <person name="Havlak P."/>
            <person name="Hellsten U."/>
            <person name="Kuo D.H."/>
            <person name="Larsson T."/>
            <person name="Lv J."/>
            <person name="Arendt D."/>
            <person name="Savage R."/>
            <person name="Osoegawa K."/>
            <person name="de Jong P."/>
            <person name="Grimwood J."/>
            <person name="Chapman J.A."/>
            <person name="Shapiro H."/>
            <person name="Aerts A."/>
            <person name="Otillar R.P."/>
            <person name="Terry A.Y."/>
            <person name="Boore J.L."/>
            <person name="Grigoriev I.V."/>
            <person name="Lindberg D.R."/>
            <person name="Seaver E.C."/>
            <person name="Weisblat D.A."/>
            <person name="Putnam N.H."/>
            <person name="Rokhsar D.S."/>
        </authorList>
    </citation>
    <scope>NUCLEOTIDE SEQUENCE</scope>
    <source>
        <strain evidence="2 4">I ESC-2004</strain>
    </source>
</reference>
<dbReference type="InterPro" id="IPR004875">
    <property type="entry name" value="DDE_SF_endonuclease_dom"/>
</dbReference>
<gene>
    <name evidence="2" type="ORF">CAPTEDRAFT_196382</name>
</gene>
<keyword evidence="4" id="KW-1185">Reference proteome</keyword>
<dbReference type="EMBL" id="KB311324">
    <property type="protein sequence ID" value="ELT89501.1"/>
    <property type="molecule type" value="Genomic_DNA"/>
</dbReference>
<accession>R7TEL1</accession>
<evidence type="ECO:0000313" key="3">
    <source>
        <dbReference type="EnsemblMetazoa" id="CapteP196382"/>
    </source>
</evidence>
<reference evidence="3" key="3">
    <citation type="submission" date="2015-06" db="UniProtKB">
        <authorList>
            <consortium name="EnsemblMetazoa"/>
        </authorList>
    </citation>
    <scope>IDENTIFICATION</scope>
</reference>
<organism evidence="2">
    <name type="scientific">Capitella teleta</name>
    <name type="common">Polychaete worm</name>
    <dbReference type="NCBI Taxonomy" id="283909"/>
    <lineage>
        <taxon>Eukaryota</taxon>
        <taxon>Metazoa</taxon>
        <taxon>Spiralia</taxon>
        <taxon>Lophotrochozoa</taxon>
        <taxon>Annelida</taxon>
        <taxon>Polychaeta</taxon>
        <taxon>Sedentaria</taxon>
        <taxon>Scolecida</taxon>
        <taxon>Capitellidae</taxon>
        <taxon>Capitella</taxon>
    </lineage>
</organism>
<proteinExistence type="predicted"/>
<dbReference type="HOGENOM" id="CLU_046752_4_1_1"/>
<evidence type="ECO:0000259" key="1">
    <source>
        <dbReference type="Pfam" id="PF03184"/>
    </source>
</evidence>
<dbReference type="Pfam" id="PF03184">
    <property type="entry name" value="DDE_1"/>
    <property type="match status" value="1"/>
</dbReference>
<evidence type="ECO:0000313" key="4">
    <source>
        <dbReference type="Proteomes" id="UP000014760"/>
    </source>
</evidence>
<dbReference type="Proteomes" id="UP000014760">
    <property type="component" value="Unassembled WGS sequence"/>
</dbReference>
<feature type="domain" description="DDE-1" evidence="1">
    <location>
        <begin position="22"/>
        <end position="91"/>
    </location>
</feature>
<evidence type="ECO:0000313" key="2">
    <source>
        <dbReference type="EMBL" id="ELT89501.1"/>
    </source>
</evidence>
<dbReference type="OMA" id="PPNCTDG"/>
<dbReference type="EMBL" id="AMQN01003246">
    <property type="status" value="NOT_ANNOTATED_CDS"/>
    <property type="molecule type" value="Genomic_DNA"/>
</dbReference>
<name>R7TEL1_CAPTE</name>
<protein>
    <recommendedName>
        <fullName evidence="1">DDE-1 domain-containing protein</fullName>
    </recommendedName>
</protein>
<reference evidence="4" key="1">
    <citation type="submission" date="2012-12" db="EMBL/GenBank/DDBJ databases">
        <authorList>
            <person name="Hellsten U."/>
            <person name="Grimwood J."/>
            <person name="Chapman J.A."/>
            <person name="Shapiro H."/>
            <person name="Aerts A."/>
            <person name="Otillar R.P."/>
            <person name="Terry A.Y."/>
            <person name="Boore J.L."/>
            <person name="Simakov O."/>
            <person name="Marletaz F."/>
            <person name="Cho S.-J."/>
            <person name="Edsinger-Gonzales E."/>
            <person name="Havlak P."/>
            <person name="Kuo D.-H."/>
            <person name="Larsson T."/>
            <person name="Lv J."/>
            <person name="Arendt D."/>
            <person name="Savage R."/>
            <person name="Osoegawa K."/>
            <person name="de Jong P."/>
            <person name="Lindberg D.R."/>
            <person name="Seaver E.C."/>
            <person name="Weisblat D.A."/>
            <person name="Putnam N.H."/>
            <person name="Grigoriev I.V."/>
            <person name="Rokhsar D.S."/>
        </authorList>
    </citation>
    <scope>NUCLEOTIDE SEQUENCE</scope>
    <source>
        <strain evidence="4">I ESC-2004</strain>
    </source>
</reference>
<dbReference type="OrthoDB" id="6069866at2759"/>
<dbReference type="GO" id="GO:0003676">
    <property type="term" value="F:nucleic acid binding"/>
    <property type="evidence" value="ECO:0007669"/>
    <property type="project" value="InterPro"/>
</dbReference>
<dbReference type="AlphaFoldDB" id="R7TEL1"/>
<sequence length="136" mass="15234">MLEYITGVLSPYCTRVRSQLGLQHDQPALYILDVYRPHHVENVVSLFGEHNIRLMYVPSNCTGELQPLDLSGNADFKCVLKAQFVECTLKPVHAKWVITAWESLNEKPDAILNGWKKAGIASALDVTDEAINIIVD</sequence>
<dbReference type="EnsemblMetazoa" id="CapteT196382">
    <property type="protein sequence ID" value="CapteP196382"/>
    <property type="gene ID" value="CapteG196382"/>
</dbReference>